<sequence>MAAHTADSCHFREPIGFSAFQAKTRKYDYVTPAGPFQPVFNVYKLSARVVRLAIESEQVESADFAFEKSILMEASTEEVTYLLEHPSKNEANENQQVGEPDHGLLSAYHSSAGHLRDIPNTSTTVSVRVASSEGPSNKGMLHHYCSVETGLDRTSIGPYSHAVFDWSYKGVLCPGLHQSVIVALQSRGIKWRSSRTTANEPW</sequence>
<protein>
    <submittedName>
        <fullName evidence="1">Uncharacterized protein</fullName>
    </submittedName>
</protein>
<proteinExistence type="predicted"/>
<dbReference type="VEuPathDB" id="FungiDB:PCH_Pc23g00080"/>
<name>B6HW67_PENRW</name>
<evidence type="ECO:0000313" key="2">
    <source>
        <dbReference type="Proteomes" id="UP000000724"/>
    </source>
</evidence>
<accession>B6HW67</accession>
<dbReference type="EMBL" id="AM920438">
    <property type="protein sequence ID" value="CAP79502.1"/>
    <property type="molecule type" value="Genomic_DNA"/>
</dbReference>
<organism evidence="1 2">
    <name type="scientific">Penicillium rubens (strain ATCC 28089 / DSM 1075 / NRRL 1951 / Wisconsin 54-1255)</name>
    <name type="common">Penicillium chrysogenum</name>
    <dbReference type="NCBI Taxonomy" id="500485"/>
    <lineage>
        <taxon>Eukaryota</taxon>
        <taxon>Fungi</taxon>
        <taxon>Dikarya</taxon>
        <taxon>Ascomycota</taxon>
        <taxon>Pezizomycotina</taxon>
        <taxon>Eurotiomycetes</taxon>
        <taxon>Eurotiomycetidae</taxon>
        <taxon>Eurotiales</taxon>
        <taxon>Aspergillaceae</taxon>
        <taxon>Penicillium</taxon>
        <taxon>Penicillium chrysogenum species complex</taxon>
    </lineage>
</organism>
<dbReference type="Proteomes" id="UP000000724">
    <property type="component" value="Contig Pc00c23"/>
</dbReference>
<reference evidence="1 2" key="1">
    <citation type="journal article" date="2008" name="Nat. Biotechnol.">
        <title>Genome sequencing and analysis of the filamentous fungus Penicillium chrysogenum.</title>
        <authorList>
            <person name="van den Berg M.A."/>
            <person name="Albang R."/>
            <person name="Albermann K."/>
            <person name="Badger J.H."/>
            <person name="Daran J.-M."/>
            <person name="Driessen A.J.M."/>
            <person name="Garcia-Estrada C."/>
            <person name="Fedorova N.D."/>
            <person name="Harris D.M."/>
            <person name="Heijne W.H.M."/>
            <person name="Joardar V.S."/>
            <person name="Kiel J.A.K.W."/>
            <person name="Kovalchuk A."/>
            <person name="Martin J.F."/>
            <person name="Nierman W.C."/>
            <person name="Nijland J.G."/>
            <person name="Pronk J.T."/>
            <person name="Roubos J.A."/>
            <person name="van der Klei I.J."/>
            <person name="van Peij N.N.M.E."/>
            <person name="Veenhuis M."/>
            <person name="von Doehren H."/>
            <person name="Wagner C."/>
            <person name="Wortman J.R."/>
            <person name="Bovenberg R.A.L."/>
        </authorList>
    </citation>
    <scope>NUCLEOTIDE SEQUENCE [LARGE SCALE GENOMIC DNA]</scope>
    <source>
        <strain evidence="2">ATCC 28089 / DSM 1075 / NRRL 1951 / Wisconsin 54-1255</strain>
    </source>
</reference>
<dbReference type="HOGENOM" id="CLU_1355033_0_0_1"/>
<gene>
    <name evidence="1" type="ORF">Pc23g00080</name>
    <name evidence="1" type="ORF">PCH_Pc23g00080</name>
</gene>
<evidence type="ECO:0000313" key="1">
    <source>
        <dbReference type="EMBL" id="CAP79502.1"/>
    </source>
</evidence>
<keyword evidence="2" id="KW-1185">Reference proteome</keyword>
<dbReference type="AlphaFoldDB" id="B6HW67"/>